<proteinExistence type="predicted"/>
<feature type="chain" id="PRO_5027975751" evidence="1">
    <location>
        <begin position="17"/>
        <end position="114"/>
    </location>
</feature>
<dbReference type="EMBL" id="LR862144">
    <property type="protein sequence ID" value="CAD1824574.1"/>
    <property type="molecule type" value="Genomic_DNA"/>
</dbReference>
<evidence type="ECO:0000313" key="2">
    <source>
        <dbReference type="EMBL" id="CAD1824574.1"/>
    </source>
</evidence>
<dbReference type="PANTHER" id="PTHR47087:SF1">
    <property type="entry name" value="METHIONINE S-METHYLTRANSFERASE"/>
    <property type="match status" value="1"/>
</dbReference>
<organism evidence="2">
    <name type="scientific">Ananas comosus var. bracteatus</name>
    <name type="common">red pineapple</name>
    <dbReference type="NCBI Taxonomy" id="296719"/>
    <lineage>
        <taxon>Eukaryota</taxon>
        <taxon>Viridiplantae</taxon>
        <taxon>Streptophyta</taxon>
        <taxon>Embryophyta</taxon>
        <taxon>Tracheophyta</taxon>
        <taxon>Spermatophyta</taxon>
        <taxon>Magnoliopsida</taxon>
        <taxon>Liliopsida</taxon>
        <taxon>Poales</taxon>
        <taxon>Bromeliaceae</taxon>
        <taxon>Bromelioideae</taxon>
        <taxon>Ananas</taxon>
    </lineage>
</organism>
<dbReference type="AlphaFoldDB" id="A0A6V7P1X7"/>
<accession>A0A6V7P1X7</accession>
<name>A0A6V7P1X7_ANACO</name>
<evidence type="ECO:0000256" key="1">
    <source>
        <dbReference type="SAM" id="SignalP"/>
    </source>
</evidence>
<dbReference type="PANTHER" id="PTHR47087">
    <property type="entry name" value="METHIONINE S-METHYLTRANSFERASE"/>
    <property type="match status" value="1"/>
</dbReference>
<reference evidence="2" key="1">
    <citation type="submission" date="2020-07" db="EMBL/GenBank/DDBJ databases">
        <authorList>
            <person name="Lin J."/>
        </authorList>
    </citation>
    <scope>NUCLEOTIDE SEQUENCE</scope>
</reference>
<keyword evidence="1" id="KW-0732">Signal</keyword>
<gene>
    <name evidence="2" type="ORF">CB5_LOCUS7785</name>
</gene>
<protein>
    <submittedName>
        <fullName evidence="2">Uncharacterized protein</fullName>
    </submittedName>
</protein>
<feature type="signal peptide" evidence="1">
    <location>
        <begin position="1"/>
        <end position="16"/>
    </location>
</feature>
<sequence>MTLLLISAFVVHKNVAVFPFSGCGNREWLFGFLPRLAIVDEHLTKQLPKQWLTSLAIDGTMGNDRKDDILTIGSRLFLDLSDHLELSSLPGSNGVLKYLAGKTMPLMQQFCVVS</sequence>